<evidence type="ECO:0000256" key="3">
    <source>
        <dbReference type="ARBA" id="ARBA00016337"/>
    </source>
</evidence>
<comment type="similarity">
    <text evidence="11">Belongs to the ApbE family.</text>
</comment>
<evidence type="ECO:0000256" key="6">
    <source>
        <dbReference type="ARBA" id="ARBA00022723"/>
    </source>
</evidence>
<dbReference type="SUPFAM" id="SSF143631">
    <property type="entry name" value="ApbE-like"/>
    <property type="match status" value="1"/>
</dbReference>
<feature type="signal peptide" evidence="12">
    <location>
        <begin position="1"/>
        <end position="25"/>
    </location>
</feature>
<evidence type="ECO:0000256" key="9">
    <source>
        <dbReference type="ARBA" id="ARBA00031306"/>
    </source>
</evidence>
<keyword evidence="7 11" id="KW-0274">FAD</keyword>
<keyword evidence="5 11" id="KW-0808">Transferase</keyword>
<dbReference type="PANTHER" id="PTHR30040:SF2">
    <property type="entry name" value="FAD:PROTEIN FMN TRANSFERASE"/>
    <property type="match status" value="1"/>
</dbReference>
<keyword evidence="6 11" id="KW-0479">Metal-binding</keyword>
<organism evidence="13 14">
    <name type="scientific">Roseinatronobacter alkalisoli</name>
    <dbReference type="NCBI Taxonomy" id="3028235"/>
    <lineage>
        <taxon>Bacteria</taxon>
        <taxon>Pseudomonadati</taxon>
        <taxon>Pseudomonadota</taxon>
        <taxon>Alphaproteobacteria</taxon>
        <taxon>Rhodobacterales</taxon>
        <taxon>Paracoccaceae</taxon>
        <taxon>Roseinatronobacter</taxon>
    </lineage>
</organism>
<evidence type="ECO:0000256" key="8">
    <source>
        <dbReference type="ARBA" id="ARBA00022842"/>
    </source>
</evidence>
<dbReference type="InterPro" id="IPR003374">
    <property type="entry name" value="ApbE-like_sf"/>
</dbReference>
<dbReference type="PROSITE" id="PS51318">
    <property type="entry name" value="TAT"/>
    <property type="match status" value="1"/>
</dbReference>
<comment type="catalytic activity">
    <reaction evidence="10 11">
        <text>L-threonyl-[protein] + FAD = FMN-L-threonyl-[protein] + AMP + H(+)</text>
        <dbReference type="Rhea" id="RHEA:36847"/>
        <dbReference type="Rhea" id="RHEA-COMP:11060"/>
        <dbReference type="Rhea" id="RHEA-COMP:11061"/>
        <dbReference type="ChEBI" id="CHEBI:15378"/>
        <dbReference type="ChEBI" id="CHEBI:30013"/>
        <dbReference type="ChEBI" id="CHEBI:57692"/>
        <dbReference type="ChEBI" id="CHEBI:74257"/>
        <dbReference type="ChEBI" id="CHEBI:456215"/>
        <dbReference type="EC" id="2.7.1.180"/>
    </reaction>
</comment>
<dbReference type="EMBL" id="JAQZSM010000014">
    <property type="protein sequence ID" value="MDD7972304.1"/>
    <property type="molecule type" value="Genomic_DNA"/>
</dbReference>
<dbReference type="PANTHER" id="PTHR30040">
    <property type="entry name" value="THIAMINE BIOSYNTHESIS LIPOPROTEIN APBE"/>
    <property type="match status" value="1"/>
</dbReference>
<dbReference type="PIRSF" id="PIRSF006268">
    <property type="entry name" value="ApbE"/>
    <property type="match status" value="1"/>
</dbReference>
<gene>
    <name evidence="13" type="ORF">PUT78_14485</name>
</gene>
<dbReference type="RefSeq" id="WP_274352982.1">
    <property type="nucleotide sequence ID" value="NZ_JAQZSM010000014.1"/>
</dbReference>
<feature type="chain" id="PRO_5046312236" description="FAD:protein FMN transferase" evidence="12">
    <location>
        <begin position="26"/>
        <end position="312"/>
    </location>
</feature>
<evidence type="ECO:0000313" key="14">
    <source>
        <dbReference type="Proteomes" id="UP001431784"/>
    </source>
</evidence>
<dbReference type="EC" id="2.7.1.180" evidence="2 11"/>
<proteinExistence type="inferred from homology"/>
<dbReference type="GO" id="GO:0016740">
    <property type="term" value="F:transferase activity"/>
    <property type="evidence" value="ECO:0007669"/>
    <property type="project" value="UniProtKB-KW"/>
</dbReference>
<accession>A0ABT5TBI0</accession>
<dbReference type="Pfam" id="PF02424">
    <property type="entry name" value="ApbE"/>
    <property type="match status" value="1"/>
</dbReference>
<keyword evidence="4 11" id="KW-0285">Flavoprotein</keyword>
<dbReference type="Proteomes" id="UP001431784">
    <property type="component" value="Unassembled WGS sequence"/>
</dbReference>
<name>A0ABT5TBI0_9RHOB</name>
<evidence type="ECO:0000256" key="11">
    <source>
        <dbReference type="PIRNR" id="PIRNR006268"/>
    </source>
</evidence>
<protein>
    <recommendedName>
        <fullName evidence="3 11">FAD:protein FMN transferase</fullName>
        <ecNumber evidence="2 11">2.7.1.180</ecNumber>
    </recommendedName>
    <alternativeName>
        <fullName evidence="9 11">Flavin transferase</fullName>
    </alternativeName>
</protein>
<keyword evidence="14" id="KW-1185">Reference proteome</keyword>
<reference evidence="13" key="1">
    <citation type="submission" date="2023-02" db="EMBL/GenBank/DDBJ databases">
        <title>Description of Roseinatronobacter alkalisoli sp. nov., an alkaliphilic bacerium isolated from soda soil.</title>
        <authorList>
            <person name="Wei W."/>
        </authorList>
    </citation>
    <scope>NUCLEOTIDE SEQUENCE</scope>
    <source>
        <strain evidence="13">HJB301</strain>
    </source>
</reference>
<sequence>MHNLTRRRFLAITAVALAGIPAATAAQHLHHWRGVALGADASITLTHPDAPRIVAIARHEIARLERIFSLHTPGSAIERLNATGRLKAPAPELLECLSHCARLYRATGGLFDPSIQALWTVYARHFAGTGRADLPDADIRAAALAMVGFDRLQLDPAEIRIEHGTALSLNGIAQGYIADKVTALLHAQGLGNVLVNTGEFRALGHAPDGKPWQIGLRAGRDVLSRRAALQDAALASSSAQGISFDRHGRAGHILNPKTGLPAPAYWSLVSVTAPQAWLADGLSTAFCLMDRHAIAQTLRLFPEARIERLVPV</sequence>
<evidence type="ECO:0000256" key="2">
    <source>
        <dbReference type="ARBA" id="ARBA00011955"/>
    </source>
</evidence>
<dbReference type="Gene3D" id="3.10.520.10">
    <property type="entry name" value="ApbE-like domains"/>
    <property type="match status" value="1"/>
</dbReference>
<keyword evidence="8 11" id="KW-0460">Magnesium</keyword>
<comment type="cofactor">
    <cofactor evidence="1">
        <name>Mg(2+)</name>
        <dbReference type="ChEBI" id="CHEBI:18420"/>
    </cofactor>
</comment>
<evidence type="ECO:0000256" key="7">
    <source>
        <dbReference type="ARBA" id="ARBA00022827"/>
    </source>
</evidence>
<evidence type="ECO:0000313" key="13">
    <source>
        <dbReference type="EMBL" id="MDD7972304.1"/>
    </source>
</evidence>
<keyword evidence="12" id="KW-0732">Signal</keyword>
<comment type="caution">
    <text evidence="13">The sequence shown here is derived from an EMBL/GenBank/DDBJ whole genome shotgun (WGS) entry which is preliminary data.</text>
</comment>
<evidence type="ECO:0000256" key="12">
    <source>
        <dbReference type="SAM" id="SignalP"/>
    </source>
</evidence>
<dbReference type="InterPro" id="IPR024932">
    <property type="entry name" value="ApbE"/>
</dbReference>
<evidence type="ECO:0000256" key="10">
    <source>
        <dbReference type="ARBA" id="ARBA00048540"/>
    </source>
</evidence>
<evidence type="ECO:0000256" key="1">
    <source>
        <dbReference type="ARBA" id="ARBA00001946"/>
    </source>
</evidence>
<evidence type="ECO:0000256" key="5">
    <source>
        <dbReference type="ARBA" id="ARBA00022679"/>
    </source>
</evidence>
<evidence type="ECO:0000256" key="4">
    <source>
        <dbReference type="ARBA" id="ARBA00022630"/>
    </source>
</evidence>
<dbReference type="InterPro" id="IPR006311">
    <property type="entry name" value="TAT_signal"/>
</dbReference>